<dbReference type="PANTHER" id="PTHR47633:SF4">
    <property type="entry name" value="MYOPALLADIN ISOFORM X1"/>
    <property type="match status" value="1"/>
</dbReference>
<keyword evidence="3" id="KW-0393">Immunoglobulin domain</keyword>
<dbReference type="eggNOG" id="KOG4240">
    <property type="taxonomic scope" value="Eukaryota"/>
</dbReference>
<feature type="domain" description="Ig-like" evidence="5">
    <location>
        <begin position="776"/>
        <end position="866"/>
    </location>
</feature>
<name>T1KGE9_TETUR</name>
<feature type="domain" description="Ig-like" evidence="5">
    <location>
        <begin position="1432"/>
        <end position="1521"/>
    </location>
</feature>
<dbReference type="HOGENOM" id="CLU_247404_0_0_1"/>
<evidence type="ECO:0000259" key="5">
    <source>
        <dbReference type="PROSITE" id="PS50835"/>
    </source>
</evidence>
<dbReference type="SUPFAM" id="SSF46966">
    <property type="entry name" value="Spectrin repeat"/>
    <property type="match status" value="3"/>
</dbReference>
<sequence length="1528" mass="171203">MELQKTLRGHESLDFPANGAKTTAISTIGVQSAKTRIIIAVLVSKDWIELKICDMEPSLLDIGRSLDEAIDFQQQHLTTLKKLETKQTPVEKLLGSADEILANKETDPIVFSAMAENLALAWKNLNLQLQLRSQTLSQAVTFYRRCDQFNQWIEKAENEFSVVELPDSLEGVRKILADIEGLKRNLLESSMFAMNEQHLLLAKLDDMAAANLFDSRPLYKSSEIANVIAYVIDYLERLQAKRRRLVTLFIQRKKQLDSQYLRLHYMELLNGIASRMDKEKSILEGINPGCSAREAGIARYKMDEIERSLKNLGTESLRLASEIDQHSEEMNSQVKDLAFSVLEEYSSLMFTLEEMKSLQSSFASFLEAASLTSAKLDTMFDSLERPSFPVQHRSQSPSPCITLDYIQETIKETVSQGYYLLDLVGTNQAYIQPINAKLHEIQEKCRALEEKLASIQPIVTTETATETEVEMVEDQNIYQQKQTREISEKLVKVINLKDDLSRWLNQRVGDFLRGHQDMGSSIGIVNDFLEQHRKLSIEMETKSLELKVLLSIVNRMESEGETLPEDVQNSIDELKSNWELYSSLLENRILLSKRYSTFHKVSSDVTRNLDQLENDLIKLEKVSDEGLRPLTEIWVSLKQETVKLKNLESNFTREIKQSKDPFLDKDRGVLCVQSCLTHINSLMVKIEALMEARKSQIAEEKIKSSRAIQVSVQTDEIPKPKPVEVKNAETMVNSSVQKISSEEKITRMVYHDVTNITSQRLIEIPDKPENLPDRAPMFIQNLTDVTLDEKSVLFLSCAVTGHPPPKVNWYRDGQHVFCSLGQEVTEDMESKTYSLIIQDVTRSHQGVYTVEAVNAIGKASSSCQVTIKPKITAKHPQFLKYLEDRVVKSGDNVTLTCQITGFPEPKVTWYFNHRQIELSDLSKFTLNQDGEICSLIIPTITSDLVGNYCIVAENTAGKAVSSCNIIMPDLHKSTSSQSLTGLAASNQLNLPLGINQRASSEIRTTFREMTSSSKIFKTTTSTSSRSASQSAQPFINQLSQPTSSLTGSTLELVPSPLHSSSRKSESITREEHHFSKINDNEPQISHSYQQENLVTTDKGIESHEVKSFVERNNSAPSSSNLQTDIRSPHIVRHLTNQLVNPGEEITFEIELSGNPIPEVIWYRKGIPLNVNDENFIFTNPSNGIYRLTFKEAWPEDSGLITVKASNSLGAIESNANLLVQESRRESISSGSAIRCVNEGASVKQKKDFFTRIAMEQAASTYDFKTRCMSLDRRFSSEGPGRLFKSSGISGVYSYTSDLKQADSFESLPCGYKYSTSSAKSDISEEPSYFSAQEDNSEFKPVWVPKNFYSASTTLPRTPKWQPVRAPGQNRETQSFTKAMSIPRGDICPSLLSTTLSVGSLSQTSLHSSQSTSFFGQDISDHPASEGNPVRAPIFINGLKDKSIPEGSYISLECEVDGYPPPTIKWYHNDIEVASASGSQIDSLTGGICRLIIEKSTRPAAGKYVCRASNLAGSISTSCHLKILNQPSS</sequence>
<proteinExistence type="inferred from homology"/>
<feature type="compositionally biased region" description="Polar residues" evidence="4">
    <location>
        <begin position="1031"/>
        <end position="1049"/>
    </location>
</feature>
<evidence type="ECO:0000256" key="4">
    <source>
        <dbReference type="SAM" id="MobiDB-lite"/>
    </source>
</evidence>
<keyword evidence="2" id="KW-1015">Disulfide bond</keyword>
<feature type="domain" description="Ig-like" evidence="5">
    <location>
        <begin position="1128"/>
        <end position="1218"/>
    </location>
</feature>
<dbReference type="eggNOG" id="KOG0613">
    <property type="taxonomic scope" value="Eukaryota"/>
</dbReference>
<comment type="similarity">
    <text evidence="1">Belongs to the protein kinase superfamily. CAMK Ser/Thr protein kinase family.</text>
</comment>
<evidence type="ECO:0000256" key="1">
    <source>
        <dbReference type="ARBA" id="ARBA00006692"/>
    </source>
</evidence>
<dbReference type="SMART" id="SM00409">
    <property type="entry name" value="IG"/>
    <property type="match status" value="4"/>
</dbReference>
<dbReference type="PROSITE" id="PS50835">
    <property type="entry name" value="IG_LIKE"/>
    <property type="match status" value="4"/>
</dbReference>
<dbReference type="Gene3D" id="1.20.58.60">
    <property type="match status" value="2"/>
</dbReference>
<dbReference type="InterPro" id="IPR003599">
    <property type="entry name" value="Ig_sub"/>
</dbReference>
<evidence type="ECO:0000313" key="7">
    <source>
        <dbReference type="Proteomes" id="UP000015104"/>
    </source>
</evidence>
<evidence type="ECO:0000313" key="6">
    <source>
        <dbReference type="EnsemblMetazoa" id="tetur11g00560.1"/>
    </source>
</evidence>
<dbReference type="InterPro" id="IPR018159">
    <property type="entry name" value="Spectrin/alpha-actinin"/>
</dbReference>
<dbReference type="InterPro" id="IPR013783">
    <property type="entry name" value="Ig-like_fold"/>
</dbReference>
<dbReference type="SUPFAM" id="SSF48726">
    <property type="entry name" value="Immunoglobulin"/>
    <property type="match status" value="4"/>
</dbReference>
<dbReference type="eggNOG" id="KOG4475">
    <property type="taxonomic scope" value="Eukaryota"/>
</dbReference>
<evidence type="ECO:0000256" key="3">
    <source>
        <dbReference type="ARBA" id="ARBA00023319"/>
    </source>
</evidence>
<dbReference type="Gene3D" id="2.60.40.10">
    <property type="entry name" value="Immunoglobulins"/>
    <property type="match status" value="4"/>
</dbReference>
<reference evidence="6" key="2">
    <citation type="submission" date="2015-06" db="UniProtKB">
        <authorList>
            <consortium name="EnsemblMetazoa"/>
        </authorList>
    </citation>
    <scope>IDENTIFICATION</scope>
</reference>
<accession>T1KGE9</accession>
<dbReference type="STRING" id="32264.T1KGE9"/>
<dbReference type="Proteomes" id="UP000015104">
    <property type="component" value="Unassembled WGS sequence"/>
</dbReference>
<feature type="compositionally biased region" description="Basic and acidic residues" evidence="4">
    <location>
        <begin position="1062"/>
        <end position="1079"/>
    </location>
</feature>
<dbReference type="EnsemblMetazoa" id="tetur11g00560.1">
    <property type="protein sequence ID" value="tetur11g00560.1"/>
    <property type="gene ID" value="tetur11g00560"/>
</dbReference>
<organism evidence="6 7">
    <name type="scientific">Tetranychus urticae</name>
    <name type="common">Two-spotted spider mite</name>
    <dbReference type="NCBI Taxonomy" id="32264"/>
    <lineage>
        <taxon>Eukaryota</taxon>
        <taxon>Metazoa</taxon>
        <taxon>Ecdysozoa</taxon>
        <taxon>Arthropoda</taxon>
        <taxon>Chelicerata</taxon>
        <taxon>Arachnida</taxon>
        <taxon>Acari</taxon>
        <taxon>Acariformes</taxon>
        <taxon>Trombidiformes</taxon>
        <taxon>Prostigmata</taxon>
        <taxon>Eleutherengona</taxon>
        <taxon>Raphignathae</taxon>
        <taxon>Tetranychoidea</taxon>
        <taxon>Tetranychidae</taxon>
        <taxon>Tetranychus</taxon>
    </lineage>
</organism>
<dbReference type="InterPro" id="IPR007110">
    <property type="entry name" value="Ig-like_dom"/>
</dbReference>
<feature type="region of interest" description="Disordered" evidence="4">
    <location>
        <begin position="1013"/>
        <end position="1085"/>
    </location>
</feature>
<protein>
    <recommendedName>
        <fullName evidence="5">Ig-like domain-containing protein</fullName>
    </recommendedName>
</protein>
<dbReference type="FunFam" id="2.60.40.10:FF:000080">
    <property type="entry name" value="Myosin light chain kinase, smooth muscle"/>
    <property type="match status" value="3"/>
</dbReference>
<dbReference type="InterPro" id="IPR036179">
    <property type="entry name" value="Ig-like_dom_sf"/>
</dbReference>
<feature type="domain" description="Ig-like" evidence="5">
    <location>
        <begin position="876"/>
        <end position="961"/>
    </location>
</feature>
<feature type="compositionally biased region" description="Low complexity" evidence="4">
    <location>
        <begin position="1013"/>
        <end position="1030"/>
    </location>
</feature>
<dbReference type="InterPro" id="IPR058157">
    <property type="entry name" value="Spectrin_met"/>
</dbReference>
<reference evidence="7" key="1">
    <citation type="submission" date="2011-08" db="EMBL/GenBank/DDBJ databases">
        <authorList>
            <person name="Rombauts S."/>
        </authorList>
    </citation>
    <scope>NUCLEOTIDE SEQUENCE</scope>
    <source>
        <strain evidence="7">London</strain>
    </source>
</reference>
<dbReference type="InterPro" id="IPR013098">
    <property type="entry name" value="Ig_I-set"/>
</dbReference>
<dbReference type="InterPro" id="IPR003598">
    <property type="entry name" value="Ig_sub2"/>
</dbReference>
<dbReference type="EMBL" id="CAEY01000065">
    <property type="status" value="NOT_ANNOTATED_CDS"/>
    <property type="molecule type" value="Genomic_DNA"/>
</dbReference>
<gene>
    <name evidence="6" type="primary">107364228</name>
</gene>
<dbReference type="OrthoDB" id="6486587at2759"/>
<dbReference type="Pfam" id="PF25101">
    <property type="entry name" value="Spectrin_7"/>
    <property type="match status" value="1"/>
</dbReference>
<dbReference type="Pfam" id="PF07679">
    <property type="entry name" value="I-set"/>
    <property type="match status" value="4"/>
</dbReference>
<dbReference type="SMART" id="SM00408">
    <property type="entry name" value="IGc2"/>
    <property type="match status" value="4"/>
</dbReference>
<dbReference type="SMART" id="SM00150">
    <property type="entry name" value="SPEC"/>
    <property type="match status" value="3"/>
</dbReference>
<evidence type="ECO:0000256" key="2">
    <source>
        <dbReference type="ARBA" id="ARBA00023157"/>
    </source>
</evidence>
<dbReference type="KEGG" id="tut:107364228"/>
<dbReference type="PANTHER" id="PTHR47633">
    <property type="entry name" value="IMMUNOGLOBULIN"/>
    <property type="match status" value="1"/>
</dbReference>
<dbReference type="InterPro" id="IPR002017">
    <property type="entry name" value="Spectrin_repeat"/>
</dbReference>
<dbReference type="OMA" id="ETDMRNA"/>
<dbReference type="CDD" id="cd00176">
    <property type="entry name" value="SPEC"/>
    <property type="match status" value="1"/>
</dbReference>
<dbReference type="Pfam" id="PF00435">
    <property type="entry name" value="Spectrin"/>
    <property type="match status" value="1"/>
</dbReference>
<keyword evidence="7" id="KW-1185">Reference proteome</keyword>
<dbReference type="FunFam" id="2.60.40.10:FF:000032">
    <property type="entry name" value="palladin isoform X1"/>
    <property type="match status" value="1"/>
</dbReference>